<dbReference type="Proteomes" id="UP000054144">
    <property type="component" value="Unassembled WGS sequence"/>
</dbReference>
<organism evidence="1 2">
    <name type="scientific">Fistulina hepatica ATCC 64428</name>
    <dbReference type="NCBI Taxonomy" id="1128425"/>
    <lineage>
        <taxon>Eukaryota</taxon>
        <taxon>Fungi</taxon>
        <taxon>Dikarya</taxon>
        <taxon>Basidiomycota</taxon>
        <taxon>Agaricomycotina</taxon>
        <taxon>Agaricomycetes</taxon>
        <taxon>Agaricomycetidae</taxon>
        <taxon>Agaricales</taxon>
        <taxon>Fistulinaceae</taxon>
        <taxon>Fistulina</taxon>
    </lineage>
</organism>
<protein>
    <submittedName>
        <fullName evidence="1">Uncharacterized protein</fullName>
    </submittedName>
</protein>
<dbReference type="PROSITE" id="PS51257">
    <property type="entry name" value="PROKAR_LIPOPROTEIN"/>
    <property type="match status" value="1"/>
</dbReference>
<dbReference type="EMBL" id="KN881666">
    <property type="protein sequence ID" value="KIY51360.1"/>
    <property type="molecule type" value="Genomic_DNA"/>
</dbReference>
<dbReference type="AlphaFoldDB" id="A0A0D7AHL5"/>
<evidence type="ECO:0000313" key="2">
    <source>
        <dbReference type="Proteomes" id="UP000054144"/>
    </source>
</evidence>
<proteinExistence type="predicted"/>
<evidence type="ECO:0000313" key="1">
    <source>
        <dbReference type="EMBL" id="KIY51360.1"/>
    </source>
</evidence>
<name>A0A0D7AHL5_9AGAR</name>
<reference evidence="1 2" key="1">
    <citation type="journal article" date="2015" name="Fungal Genet. Biol.">
        <title>Evolution of novel wood decay mechanisms in Agaricales revealed by the genome sequences of Fistulina hepatica and Cylindrobasidium torrendii.</title>
        <authorList>
            <person name="Floudas D."/>
            <person name="Held B.W."/>
            <person name="Riley R."/>
            <person name="Nagy L.G."/>
            <person name="Koehler G."/>
            <person name="Ransdell A.S."/>
            <person name="Younus H."/>
            <person name="Chow J."/>
            <person name="Chiniquy J."/>
            <person name="Lipzen A."/>
            <person name="Tritt A."/>
            <person name="Sun H."/>
            <person name="Haridas S."/>
            <person name="LaButti K."/>
            <person name="Ohm R.A."/>
            <person name="Kues U."/>
            <person name="Blanchette R.A."/>
            <person name="Grigoriev I.V."/>
            <person name="Minto R.E."/>
            <person name="Hibbett D.S."/>
        </authorList>
    </citation>
    <scope>NUCLEOTIDE SEQUENCE [LARGE SCALE GENOMIC DNA]</scope>
    <source>
        <strain evidence="1 2">ATCC 64428</strain>
    </source>
</reference>
<sequence>MFSFVHRAGLRISGMVQQSVSACRVGQRTGGLQASSIMGEHSVMDGTRPLATVWLCNNVLDALTHPTFDQGVGTVEDRDRCVVDVLHPVKTLERCRRRICERPRHDGYSPPKMVCVDNPPSAEGLSDVEHMDGWPSIGLRFHAGADEAALLAHLENTSRTR</sequence>
<gene>
    <name evidence="1" type="ORF">FISHEDRAFT_70992</name>
</gene>
<keyword evidence="2" id="KW-1185">Reference proteome</keyword>
<accession>A0A0D7AHL5</accession>
<dbReference type="OrthoDB" id="415411at2759"/>